<accession>A0A9P9YU45</accession>
<feature type="non-terminal residue" evidence="1">
    <location>
        <position position="1"/>
    </location>
</feature>
<proteinExistence type="predicted"/>
<name>A0A9P9YU45_9MUSC</name>
<evidence type="ECO:0000313" key="2">
    <source>
        <dbReference type="Proteomes" id="UP001059596"/>
    </source>
</evidence>
<reference evidence="1" key="1">
    <citation type="journal article" date="2023" name="Genome Biol. Evol.">
        <title>Long-read-based Genome Assembly of Drosophila gunungcola Reveals Fewer Chemosensory Genes in Flower-breeding Species.</title>
        <authorList>
            <person name="Negi A."/>
            <person name="Liao B.Y."/>
            <person name="Yeh S.D."/>
        </authorList>
    </citation>
    <scope>NUCLEOTIDE SEQUENCE</scope>
    <source>
        <strain evidence="1">Sukarami</strain>
    </source>
</reference>
<dbReference type="AlphaFoldDB" id="A0A9P9YU45"/>
<organism evidence="1 2">
    <name type="scientific">Drosophila gunungcola</name>
    <name type="common">fruit fly</name>
    <dbReference type="NCBI Taxonomy" id="103775"/>
    <lineage>
        <taxon>Eukaryota</taxon>
        <taxon>Metazoa</taxon>
        <taxon>Ecdysozoa</taxon>
        <taxon>Arthropoda</taxon>
        <taxon>Hexapoda</taxon>
        <taxon>Insecta</taxon>
        <taxon>Pterygota</taxon>
        <taxon>Neoptera</taxon>
        <taxon>Endopterygota</taxon>
        <taxon>Diptera</taxon>
        <taxon>Brachycera</taxon>
        <taxon>Muscomorpha</taxon>
        <taxon>Ephydroidea</taxon>
        <taxon>Drosophilidae</taxon>
        <taxon>Drosophila</taxon>
        <taxon>Sophophora</taxon>
    </lineage>
</organism>
<dbReference type="Proteomes" id="UP001059596">
    <property type="component" value="Unassembled WGS sequence"/>
</dbReference>
<keyword evidence="2" id="KW-1185">Reference proteome</keyword>
<comment type="caution">
    <text evidence="1">The sequence shown here is derived from an EMBL/GenBank/DDBJ whole genome shotgun (WGS) entry which is preliminary data.</text>
</comment>
<gene>
    <name evidence="1" type="ORF">M5D96_004055</name>
</gene>
<evidence type="ECO:0000313" key="1">
    <source>
        <dbReference type="EMBL" id="KAI8042734.1"/>
    </source>
</evidence>
<sequence length="88" mass="9954">KSVFACHLEFFTYPKCVWRFASICQRTAPNVKRWSVGAMERWNVGTMPVWGVLVCLMRKSFGARPLFAGVSPGPPAISDMWLSNKCNQ</sequence>
<protein>
    <submittedName>
        <fullName evidence="1">Uncharacterized protein</fullName>
    </submittedName>
</protein>
<dbReference type="EMBL" id="JAMKOV010000002">
    <property type="protein sequence ID" value="KAI8042734.1"/>
    <property type="molecule type" value="Genomic_DNA"/>
</dbReference>